<dbReference type="OrthoDB" id="10004862at2759"/>
<gene>
    <name evidence="2" type="ORF">PMAA_082590</name>
</gene>
<sequence length="468" mass="53182">MRKEIFILPRRLRLTYKPLSTVKLRRRLCNMATATHIQLSTSDAGVFSHNPREDSAKHTSELLQRDMKEHHIFFNEKKFHNHIVHHLLTLFSLGASPKEIQDAYDRGNSYQRTAYPVDNNVVHAIIEKSTFKDYLGKEEHYSNFLAFFQQEISTKGVEETLREHVFAEDEHADQLLGRLFSGLIHPIIHLGFGIEFNQPAIIAEGLAEAAVHEGWIRPFLQSAEDAAGGVGNKPGKTLTELFHEMSKDDEILSSVHYSDSSQIQDGIFKRAPEKMKHYAKQYTVSAETLNEQMIEMVNAIVYCAAASQHPPNVVKYEFILIHAVNCSIFFSAILDRPWISTRAKVRLLEWIGRMDLLLYASRHCPPLNLNEITSYPITKSWDEVIHAGNAHQGDDGHVVKLLRAIAHGEEITKPLEKQGKGKDLKIHGDAWLKAANMAIDSTATSSHRWIFGSGFEKPWEDIPLRAQL</sequence>
<keyword evidence="1" id="KW-0560">Oxidoreductase</keyword>
<reference evidence="3" key="1">
    <citation type="journal article" date="2015" name="Genome Announc.">
        <title>Genome sequence of the AIDS-associated pathogen Penicillium marneffei (ATCC18224) and its near taxonomic relative Talaromyces stipitatus (ATCC10500).</title>
        <authorList>
            <person name="Nierman W.C."/>
            <person name="Fedorova-Abrams N.D."/>
            <person name="Andrianopoulos A."/>
        </authorList>
    </citation>
    <scope>NUCLEOTIDE SEQUENCE [LARGE SCALE GENOMIC DNA]</scope>
    <source>
        <strain evidence="3">ATCC 18224 / CBS 334.59 / QM 7333</strain>
    </source>
</reference>
<dbReference type="PANTHER" id="PTHR35870">
    <property type="entry name" value="PROTEIN, PUTATIVE (AFU_ORTHOLOGUE AFUA_5G03330)-RELATED"/>
    <property type="match status" value="1"/>
</dbReference>
<dbReference type="AlphaFoldDB" id="B6QFL8"/>
<accession>B6QFL8</accession>
<evidence type="ECO:0000313" key="2">
    <source>
        <dbReference type="EMBL" id="EEA24253.1"/>
    </source>
</evidence>
<evidence type="ECO:0000256" key="1">
    <source>
        <dbReference type="ARBA" id="ARBA00023002"/>
    </source>
</evidence>
<evidence type="ECO:0000313" key="3">
    <source>
        <dbReference type="Proteomes" id="UP000001294"/>
    </source>
</evidence>
<name>B6QFL8_TALMQ</name>
<dbReference type="HOGENOM" id="CLU_019145_2_1_1"/>
<dbReference type="PhylomeDB" id="B6QFL8"/>
<keyword evidence="3" id="KW-1185">Reference proteome</keyword>
<proteinExistence type="predicted"/>
<dbReference type="InterPro" id="IPR025337">
    <property type="entry name" value="Questin_oxidase-like"/>
</dbReference>
<dbReference type="PANTHER" id="PTHR35870:SF1">
    <property type="entry name" value="PROTEIN, PUTATIVE (AFU_ORTHOLOGUE AFUA_5G03330)-RELATED"/>
    <property type="match status" value="1"/>
</dbReference>
<dbReference type="Pfam" id="PF14027">
    <property type="entry name" value="Questin_oxidase"/>
    <property type="match status" value="1"/>
</dbReference>
<dbReference type="VEuPathDB" id="FungiDB:PMAA_082590"/>
<dbReference type="EMBL" id="DS995901">
    <property type="protein sequence ID" value="EEA24253.1"/>
    <property type="molecule type" value="Genomic_DNA"/>
</dbReference>
<dbReference type="Proteomes" id="UP000001294">
    <property type="component" value="Unassembled WGS sequence"/>
</dbReference>
<protein>
    <submittedName>
        <fullName evidence="2">HypA-like protein, putative</fullName>
    </submittedName>
</protein>
<dbReference type="GO" id="GO:0016491">
    <property type="term" value="F:oxidoreductase activity"/>
    <property type="evidence" value="ECO:0007669"/>
    <property type="project" value="UniProtKB-KW"/>
</dbReference>
<organism evidence="2 3">
    <name type="scientific">Talaromyces marneffei (strain ATCC 18224 / CBS 334.59 / QM 7333)</name>
    <name type="common">Penicillium marneffei</name>
    <dbReference type="NCBI Taxonomy" id="441960"/>
    <lineage>
        <taxon>Eukaryota</taxon>
        <taxon>Fungi</taxon>
        <taxon>Dikarya</taxon>
        <taxon>Ascomycota</taxon>
        <taxon>Pezizomycotina</taxon>
        <taxon>Eurotiomycetes</taxon>
        <taxon>Eurotiomycetidae</taxon>
        <taxon>Eurotiales</taxon>
        <taxon>Trichocomaceae</taxon>
        <taxon>Talaromyces</taxon>
        <taxon>Talaromyces sect. Talaromyces</taxon>
    </lineage>
</organism>